<keyword evidence="2 12" id="KW-0540">Nuclease</keyword>
<keyword evidence="8 12" id="KW-0051">Antiviral defense</keyword>
<dbReference type="Gene3D" id="3.30.420.10">
    <property type="entry name" value="Ribonuclease H-like superfamily/Ribonuclease H"/>
    <property type="match status" value="3"/>
</dbReference>
<comment type="subunit">
    <text evidence="11 12">Monomer. Binds crRNA and tracrRNA.</text>
</comment>
<comment type="caution">
    <text evidence="12">Lacks conserved residue(s) required for the propagation of feature annotation.</text>
</comment>
<evidence type="ECO:0000256" key="8">
    <source>
        <dbReference type="ARBA" id="ARBA00023118"/>
    </source>
</evidence>
<dbReference type="RefSeq" id="WP_173533821.1">
    <property type="nucleotide sequence ID" value="NZ_CP054143.1"/>
</dbReference>
<dbReference type="GO" id="GO:0016787">
    <property type="term" value="F:hydrolase activity"/>
    <property type="evidence" value="ECO:0007669"/>
    <property type="project" value="UniProtKB-KW"/>
</dbReference>
<keyword evidence="3" id="KW-0479">Metal-binding</keyword>
<evidence type="ECO:0000256" key="9">
    <source>
        <dbReference type="ARBA" id="ARBA00023125"/>
    </source>
</evidence>
<gene>
    <name evidence="12 14" type="primary">cas9</name>
    <name evidence="14" type="ORF">HQN60_11755</name>
</gene>
<protein>
    <recommendedName>
        <fullName evidence="12">CRISPR-associated endonuclease Cas9</fullName>
        <ecNumber evidence="12">3.1.-.-</ecNumber>
    </recommendedName>
</protein>
<feature type="domain" description="HNH Cas9-type" evidence="13">
    <location>
        <begin position="511"/>
        <end position="668"/>
    </location>
</feature>
<dbReference type="GO" id="GO:0003677">
    <property type="term" value="F:DNA binding"/>
    <property type="evidence" value="ECO:0007669"/>
    <property type="project" value="UniProtKB-UniRule"/>
</dbReference>
<comment type="similarity">
    <text evidence="12">Belongs to the CRISPR-associated Cas9 family.</text>
</comment>
<keyword evidence="5 12" id="KW-0378">Hydrolase</keyword>
<evidence type="ECO:0000256" key="1">
    <source>
        <dbReference type="ARBA" id="ARBA00001946"/>
    </source>
</evidence>
<accession>A0A6M8STC3</accession>
<proteinExistence type="inferred from homology"/>
<dbReference type="GO" id="GO:0046872">
    <property type="term" value="F:metal ion binding"/>
    <property type="evidence" value="ECO:0007669"/>
    <property type="project" value="UniProtKB-UniRule"/>
</dbReference>
<feature type="active site" description="For RuvC-like nuclease domain" evidence="12">
    <location>
        <position position="12"/>
    </location>
</feature>
<evidence type="ECO:0000256" key="5">
    <source>
        <dbReference type="ARBA" id="ARBA00022801"/>
    </source>
</evidence>
<dbReference type="AlphaFoldDB" id="A0A6M8STC3"/>
<dbReference type="InterPro" id="IPR033114">
    <property type="entry name" value="HNH_CAS9"/>
</dbReference>
<dbReference type="Proteomes" id="UP000504844">
    <property type="component" value="Chromosome"/>
</dbReference>
<evidence type="ECO:0000256" key="12">
    <source>
        <dbReference type="HAMAP-Rule" id="MF_01480"/>
    </source>
</evidence>
<evidence type="ECO:0000256" key="6">
    <source>
        <dbReference type="ARBA" id="ARBA00022842"/>
    </source>
</evidence>
<keyword evidence="4 12" id="KW-0255">Endonuclease</keyword>
<evidence type="ECO:0000256" key="3">
    <source>
        <dbReference type="ARBA" id="ARBA00022723"/>
    </source>
</evidence>
<keyword evidence="6" id="KW-0460">Magnesium</keyword>
<comment type="domain">
    <text evidence="12">Has 2 endonuclease domains. The discontinuous RuvC-like domain cleaves the target DNA noncomplementary to crRNA while the HNH nuclease domain cleaves the target DNA complementary to crRNA.</text>
</comment>
<evidence type="ECO:0000313" key="14">
    <source>
        <dbReference type="EMBL" id="QKJ67318.1"/>
    </source>
</evidence>
<evidence type="ECO:0000256" key="10">
    <source>
        <dbReference type="ARBA" id="ARBA00023211"/>
    </source>
</evidence>
<comment type="cofactor">
    <cofactor evidence="1">
        <name>Mg(2+)</name>
        <dbReference type="ChEBI" id="CHEBI:18420"/>
    </cofactor>
</comment>
<reference evidence="14 15" key="1">
    <citation type="submission" date="2020-05" db="EMBL/GenBank/DDBJ databases">
        <title>Complete genome sequence of Deefgea sp. D17.</title>
        <authorList>
            <person name="Bae J.-W."/>
            <person name="Han J.E."/>
        </authorList>
    </citation>
    <scope>NUCLEOTIDE SEQUENCE [LARGE SCALE GENOMIC DNA]</scope>
    <source>
        <strain evidence="14 15">D17</strain>
    </source>
</reference>
<dbReference type="NCBIfam" id="TIGR01865">
    <property type="entry name" value="cas_Csn1"/>
    <property type="match status" value="1"/>
</dbReference>
<feature type="active site" description="Proton acceptor for HNH nuclease domain" evidence="12">
    <location>
        <position position="585"/>
    </location>
</feature>
<keyword evidence="7 12" id="KW-0694">RNA-binding</keyword>
<evidence type="ECO:0000256" key="2">
    <source>
        <dbReference type="ARBA" id="ARBA00022722"/>
    </source>
</evidence>
<dbReference type="InterPro" id="IPR036397">
    <property type="entry name" value="RNaseH_sf"/>
</dbReference>
<dbReference type="GO" id="GO:0051607">
    <property type="term" value="P:defense response to virus"/>
    <property type="evidence" value="ECO:0007669"/>
    <property type="project" value="UniProtKB-UniRule"/>
</dbReference>
<evidence type="ECO:0000256" key="4">
    <source>
        <dbReference type="ARBA" id="ARBA00022759"/>
    </source>
</evidence>
<dbReference type="GO" id="GO:0004519">
    <property type="term" value="F:endonuclease activity"/>
    <property type="evidence" value="ECO:0007669"/>
    <property type="project" value="UniProtKB-UniRule"/>
</dbReference>
<evidence type="ECO:0000256" key="11">
    <source>
        <dbReference type="ARBA" id="ARBA00046380"/>
    </source>
</evidence>
<dbReference type="GO" id="GO:0003723">
    <property type="term" value="F:RNA binding"/>
    <property type="evidence" value="ECO:0007669"/>
    <property type="project" value="UniProtKB-UniRule"/>
</dbReference>
<comment type="function">
    <text evidence="12">CRISPR (clustered regularly interspaced short palindromic repeat) is an adaptive immune system that provides protection against mobile genetic elements (viruses, transposable elements and conjugative plasmids). CRISPR clusters contain spacers, sequences complementary to antecedent mobile elements, and target invading nucleic acids. CRISPR clusters are transcribed and processed into CRISPR RNA (crRNA). In type II CRISPR systems correct processing of pre-crRNA requires a trans-encoded small RNA (tracrRNA), endogenous ribonuclease 3 (rnc) and this protein. The tracrRNA serves as a guide for ribonuclease 3-aided processing of pre-crRNA. Subsequently Cas9/crRNA/tracrRNA endonucleolytically cleaves linear or circular dsDNA target complementary to the spacer; Cas9 is inactive in the absence of the 2 guide RNAs (gRNA). Cas9 recognizes the protospacer adjacent motif (PAM) in the CRISPR repeat sequences to help distinguish self versus nonself, as targets within the bacterial CRISPR locus do not have PAMs. PAM recognition is also required for catalytic activity.</text>
</comment>
<organism evidence="14 15">
    <name type="scientific">Deefgea piscis</name>
    <dbReference type="NCBI Taxonomy" id="2739061"/>
    <lineage>
        <taxon>Bacteria</taxon>
        <taxon>Pseudomonadati</taxon>
        <taxon>Pseudomonadota</taxon>
        <taxon>Betaproteobacteria</taxon>
        <taxon>Neisseriales</taxon>
        <taxon>Chitinibacteraceae</taxon>
        <taxon>Deefgea</taxon>
    </lineage>
</organism>
<dbReference type="GO" id="GO:0043571">
    <property type="term" value="P:maintenance of CRISPR repeat elements"/>
    <property type="evidence" value="ECO:0007669"/>
    <property type="project" value="UniProtKB-UniRule"/>
</dbReference>
<dbReference type="EMBL" id="CP054143">
    <property type="protein sequence ID" value="QKJ67318.1"/>
    <property type="molecule type" value="Genomic_DNA"/>
</dbReference>
<dbReference type="InterPro" id="IPR028629">
    <property type="entry name" value="Cas9"/>
</dbReference>
<dbReference type="KEGG" id="dee:HQN60_11755"/>
<dbReference type="Pfam" id="PF18541">
    <property type="entry name" value="RuvC_III"/>
    <property type="match status" value="1"/>
</dbReference>
<dbReference type="InterPro" id="IPR003615">
    <property type="entry name" value="HNH_nuc"/>
</dbReference>
<evidence type="ECO:0000256" key="7">
    <source>
        <dbReference type="ARBA" id="ARBA00022884"/>
    </source>
</evidence>
<keyword evidence="10" id="KW-0464">Manganese</keyword>
<evidence type="ECO:0000259" key="13">
    <source>
        <dbReference type="PROSITE" id="PS51749"/>
    </source>
</evidence>
<dbReference type="HAMAP" id="MF_01480">
    <property type="entry name" value="Cas9"/>
    <property type="match status" value="1"/>
</dbReference>
<dbReference type="Pfam" id="PF13395">
    <property type="entry name" value="HNH_4"/>
    <property type="match status" value="1"/>
</dbReference>
<dbReference type="InterPro" id="IPR041383">
    <property type="entry name" value="RuvC_III"/>
</dbReference>
<dbReference type="PROSITE" id="PS51749">
    <property type="entry name" value="HNH_CAS9"/>
    <property type="match status" value="1"/>
</dbReference>
<keyword evidence="15" id="KW-1185">Reference proteome</keyword>
<sequence length="1094" mass="124577">MQQAVSYDLGLDIGIASVGWCVLGERHIIDLGVRAFDKAETPDGESLNTARRTARLLRRRLRRRAWRLLKLSRLLKREGLITDSRLFLQQTPITQSLWKLRAEALDRQLNTEEWARVIYHICKHRGFWFASKADAEGSEGGKVKQGLERTRNLMREHGYRSAAEMMLAQFPNNQRNKRGDYGQSLSRELLADELHSLFEKQREFGNPHTNDDFKDAILNTKTGLLWQQKPALSGKEMLERIGFCTFERKKSGKNKDEYRAAKHTWSAERFVWLTRLNNLRININGESRPLSEVERKAVIDLPYEKAKLTHKQLKAHLIKLGPWPEAVRFTGLNYRDNSKDPEESKLIELTGWHTLRTTLEKAGLKTEWQGIATQPLLINAITSILSIYKTDEEIQRELTACNLTPAVINSLLAISFSDFIRLSLKALDGILPGMERGQRYDEACLAAGYHHSVLVENSASRFLPAFDEDAPNNPVVKRALNQTRKVVNAIIRQYGAPQRVHIEMARDLSRPLDERYKIEKAQSEFAERNEKDRERFSEAFGRRPTGREFEKWQLYQEQDGKCAYSLSPLDLNRLIDDANYAEVDHALPYSRSFDDSKNNKVLALTRENRDKANRTPFEYLDGASDSERWQRYAAAVNSNKKYRQAKRDRLLRQQFGKDEASGFIERNLNDTRYICKYFKNFVEQHLKLASDAKRCIVVSGQLTSFLRARWGLAKLREGSDRHHAVDAAVVAACSAGMVKRLSDYARRKETLNAKDGLIDLETGEVANLAMWRQLEQHFPRPWEHFEMELSLRAGLDRSTGKVNNTLSLELTREALAALGYDETMLSSIRPLFVSRAPQRRNSGAAHKDTIYAQRPMPAQPNRVTQKIALSALKLSDLDLDPERCGLIEPHRNVALYTALRERLEAFGGKADKAFATPFYKPTRDGSQGPIVRTVTKVIDNLSGIALRGGIAKNDSMLRVDVFTKAGKFHLVPIYVQHRIIKNVKDLPNRAIVAAKEESDWTQIDDTFSFCFSLHPNDLVRIQLKGKPAIEGYYSGCDRATGGVNLWVHDRNQAIGKDGLIRGVGVKVALSVDKFNVNVLGQVYLNQAGSRRGLA</sequence>
<keyword evidence="9 12" id="KW-0238">DNA-binding</keyword>
<evidence type="ECO:0000313" key="15">
    <source>
        <dbReference type="Proteomes" id="UP000504844"/>
    </source>
</evidence>
<name>A0A6M8STC3_9NEIS</name>
<dbReference type="EC" id="3.1.-.-" evidence="12"/>